<feature type="compositionally biased region" description="Low complexity" evidence="1">
    <location>
        <begin position="149"/>
        <end position="163"/>
    </location>
</feature>
<evidence type="ECO:0000313" key="3">
    <source>
        <dbReference type="Proteomes" id="UP000075260"/>
    </source>
</evidence>
<feature type="region of interest" description="Disordered" evidence="1">
    <location>
        <begin position="142"/>
        <end position="163"/>
    </location>
</feature>
<dbReference type="EMBL" id="JEMA01000704">
    <property type="protein sequence ID" value="KYF66854.1"/>
    <property type="molecule type" value="Genomic_DNA"/>
</dbReference>
<accession>A0A150QFU7</accession>
<protein>
    <submittedName>
        <fullName evidence="2">Uncharacterized protein</fullName>
    </submittedName>
</protein>
<organism evidence="2 3">
    <name type="scientific">Sorangium cellulosum</name>
    <name type="common">Polyangium cellulosum</name>
    <dbReference type="NCBI Taxonomy" id="56"/>
    <lineage>
        <taxon>Bacteria</taxon>
        <taxon>Pseudomonadati</taxon>
        <taxon>Myxococcota</taxon>
        <taxon>Polyangia</taxon>
        <taxon>Polyangiales</taxon>
        <taxon>Polyangiaceae</taxon>
        <taxon>Sorangium</taxon>
    </lineage>
</organism>
<reference evidence="2 3" key="1">
    <citation type="submission" date="2014-02" db="EMBL/GenBank/DDBJ databases">
        <title>The small core and large imbalanced accessory genome model reveals a collaborative survival strategy of Sorangium cellulosum strains in nature.</title>
        <authorList>
            <person name="Han K."/>
            <person name="Peng R."/>
            <person name="Blom J."/>
            <person name="Li Y.-Z."/>
        </authorList>
    </citation>
    <scope>NUCLEOTIDE SEQUENCE [LARGE SCALE GENOMIC DNA]</scope>
    <source>
        <strain evidence="2 3">So0008-312</strain>
    </source>
</reference>
<evidence type="ECO:0000313" key="2">
    <source>
        <dbReference type="EMBL" id="KYF66854.1"/>
    </source>
</evidence>
<dbReference type="AlphaFoldDB" id="A0A150QFU7"/>
<name>A0A150QFU7_SORCE</name>
<evidence type="ECO:0000256" key="1">
    <source>
        <dbReference type="SAM" id="MobiDB-lite"/>
    </source>
</evidence>
<dbReference type="Proteomes" id="UP000075260">
    <property type="component" value="Unassembled WGS sequence"/>
</dbReference>
<proteinExistence type="predicted"/>
<feature type="region of interest" description="Disordered" evidence="1">
    <location>
        <begin position="1"/>
        <end position="44"/>
    </location>
</feature>
<comment type="caution">
    <text evidence="2">The sequence shown here is derived from an EMBL/GenBank/DDBJ whole genome shotgun (WGS) entry which is preliminary data.</text>
</comment>
<gene>
    <name evidence="2" type="ORF">BE15_39135</name>
</gene>
<sequence length="376" mass="40871">MMDAGSIQAVSSKSDRGQMNGASAPRPAEEDSAPESPTKVRPVRPLLRALGVDREINAARAEDATLGELLTQSLFGEDERDPMDGILRSLRDDLSMIRSALQSEEVLPTDPDVQNSIYRLERRVAVAHRLWRRMVKATDYGAHEPSDAPAPGAAAAAPASTPAPAAQAPERFVLFKAGARLGRAAVDLDTFAELAERCAASAVPRRDAYDAGLKAQCSLKEALELCELDAERVTDGLARSHFDHLLRGLSSAIETVDDAVAELGKTRFRRRERSEKVHAAIQRAQGQLRIAHQYANEVVDVLQYYVLPKAFGMHEDWSRIHAEACRIAPDVPRHLIDGMADTAGPPPMPVTPQLVADFARAFAGAQDRAAKRGQKP</sequence>